<evidence type="ECO:0000313" key="1">
    <source>
        <dbReference type="EMBL" id="ETW93936.1"/>
    </source>
</evidence>
<dbReference type="Proteomes" id="UP000019140">
    <property type="component" value="Unassembled WGS sequence"/>
</dbReference>
<accession>W4L9C5</accession>
<name>W4L9C5_9BACT</name>
<keyword evidence="2" id="KW-1185">Reference proteome</keyword>
<organism evidence="1 2">
    <name type="scientific">Candidatus Entotheonella gemina</name>
    <dbReference type="NCBI Taxonomy" id="1429439"/>
    <lineage>
        <taxon>Bacteria</taxon>
        <taxon>Pseudomonadati</taxon>
        <taxon>Nitrospinota/Tectimicrobiota group</taxon>
        <taxon>Candidatus Tectimicrobiota</taxon>
        <taxon>Candidatus Entotheonellia</taxon>
        <taxon>Candidatus Entotheonellales</taxon>
        <taxon>Candidatus Entotheonellaceae</taxon>
        <taxon>Candidatus Entotheonella</taxon>
    </lineage>
</organism>
<gene>
    <name evidence="1" type="ORF">ETSY2_50530</name>
</gene>
<sequence>MTKAITAHMYLDDRGRAWIDDTNSGFASGPAMVNALAWGSVNAADSFVGTNPWREIPPQSHWETGP</sequence>
<protein>
    <submittedName>
        <fullName evidence="1">Uncharacterized protein</fullName>
    </submittedName>
</protein>
<reference evidence="1 2" key="1">
    <citation type="journal article" date="2014" name="Nature">
        <title>An environmental bacterial taxon with a large and distinct metabolic repertoire.</title>
        <authorList>
            <person name="Wilson M.C."/>
            <person name="Mori T."/>
            <person name="Ruckert C."/>
            <person name="Uria A.R."/>
            <person name="Helf M.J."/>
            <person name="Takada K."/>
            <person name="Gernert C."/>
            <person name="Steffens U.A."/>
            <person name="Heycke N."/>
            <person name="Schmitt S."/>
            <person name="Rinke C."/>
            <person name="Helfrich E.J."/>
            <person name="Brachmann A.O."/>
            <person name="Gurgui C."/>
            <person name="Wakimoto T."/>
            <person name="Kracht M."/>
            <person name="Crusemann M."/>
            <person name="Hentschel U."/>
            <person name="Abe I."/>
            <person name="Matsunaga S."/>
            <person name="Kalinowski J."/>
            <person name="Takeyama H."/>
            <person name="Piel J."/>
        </authorList>
    </citation>
    <scope>NUCLEOTIDE SEQUENCE [LARGE SCALE GENOMIC DNA]</scope>
    <source>
        <strain evidence="2">TSY2</strain>
    </source>
</reference>
<dbReference type="AlphaFoldDB" id="W4L9C5"/>
<proteinExistence type="predicted"/>
<comment type="caution">
    <text evidence="1">The sequence shown here is derived from an EMBL/GenBank/DDBJ whole genome shotgun (WGS) entry which is preliminary data.</text>
</comment>
<dbReference type="EMBL" id="AZHX01002549">
    <property type="protein sequence ID" value="ETW93936.1"/>
    <property type="molecule type" value="Genomic_DNA"/>
</dbReference>
<dbReference type="HOGENOM" id="CLU_2823048_0_0_7"/>
<evidence type="ECO:0000313" key="2">
    <source>
        <dbReference type="Proteomes" id="UP000019140"/>
    </source>
</evidence>